<feature type="region of interest" description="Disordered" evidence="1">
    <location>
        <begin position="122"/>
        <end position="169"/>
    </location>
</feature>
<evidence type="ECO:0000313" key="2">
    <source>
        <dbReference type="EMBL" id="KAJ7770727.1"/>
    </source>
</evidence>
<feature type="region of interest" description="Disordered" evidence="1">
    <location>
        <begin position="1"/>
        <end position="25"/>
    </location>
</feature>
<sequence>MPKEQQPRRPYSKARPTASGLVHGSRPADALDQGYVSCSVPFYPGARYSGLVSHESHDSKKYYLSRHPTNPAVFTQYNQRGPLTRGLDPEPDVQGYIGIRAVSNAIYRFCIATHNHDVTSAQRQASLTEPPLPVDQLLDWTPTAPSGRAERKKRVPTPQDPSPVRSPSPQTYVQLMDRIWFQRDKTPGYVYKEPVPYAYGSPLLPNPQPRHPNAAPIAGVVPESTQQCAGPASKKQVVVKVPALVNVRQAVPAVASPPNAVVNARQESWYVVSDGCVFRDTTQAEAAIMRTPGATWLHVDSLASAGDWLLTEGLAKILFMTSDGWGSLSPFAAKHPMDPPLTFSPTAPGPSLSPGLLPPIISITNRINDPVIARPAAPPPPAPPPLRVISYAPSLSSAQLPPLRIESTIP</sequence>
<evidence type="ECO:0000313" key="3">
    <source>
        <dbReference type="Proteomes" id="UP001215598"/>
    </source>
</evidence>
<gene>
    <name evidence="2" type="ORF">B0H16DRAFT_1715381</name>
</gene>
<dbReference type="Proteomes" id="UP001215598">
    <property type="component" value="Unassembled WGS sequence"/>
</dbReference>
<protein>
    <submittedName>
        <fullName evidence="2">Uncharacterized protein</fullName>
    </submittedName>
</protein>
<evidence type="ECO:0000256" key="1">
    <source>
        <dbReference type="SAM" id="MobiDB-lite"/>
    </source>
</evidence>
<proteinExistence type="predicted"/>
<dbReference type="AlphaFoldDB" id="A0AAD7JUE7"/>
<organism evidence="2 3">
    <name type="scientific">Mycena metata</name>
    <dbReference type="NCBI Taxonomy" id="1033252"/>
    <lineage>
        <taxon>Eukaryota</taxon>
        <taxon>Fungi</taxon>
        <taxon>Dikarya</taxon>
        <taxon>Basidiomycota</taxon>
        <taxon>Agaricomycotina</taxon>
        <taxon>Agaricomycetes</taxon>
        <taxon>Agaricomycetidae</taxon>
        <taxon>Agaricales</taxon>
        <taxon>Marasmiineae</taxon>
        <taxon>Mycenaceae</taxon>
        <taxon>Mycena</taxon>
    </lineage>
</organism>
<comment type="caution">
    <text evidence="2">The sequence shown here is derived from an EMBL/GenBank/DDBJ whole genome shotgun (WGS) entry which is preliminary data.</text>
</comment>
<reference evidence="2" key="1">
    <citation type="submission" date="2023-03" db="EMBL/GenBank/DDBJ databases">
        <title>Massive genome expansion in bonnet fungi (Mycena s.s.) driven by repeated elements and novel gene families across ecological guilds.</title>
        <authorList>
            <consortium name="Lawrence Berkeley National Laboratory"/>
            <person name="Harder C.B."/>
            <person name="Miyauchi S."/>
            <person name="Viragh M."/>
            <person name="Kuo A."/>
            <person name="Thoen E."/>
            <person name="Andreopoulos B."/>
            <person name="Lu D."/>
            <person name="Skrede I."/>
            <person name="Drula E."/>
            <person name="Henrissat B."/>
            <person name="Morin E."/>
            <person name="Kohler A."/>
            <person name="Barry K."/>
            <person name="LaButti K."/>
            <person name="Morin E."/>
            <person name="Salamov A."/>
            <person name="Lipzen A."/>
            <person name="Mereny Z."/>
            <person name="Hegedus B."/>
            <person name="Baldrian P."/>
            <person name="Stursova M."/>
            <person name="Weitz H."/>
            <person name="Taylor A."/>
            <person name="Grigoriev I.V."/>
            <person name="Nagy L.G."/>
            <person name="Martin F."/>
            <person name="Kauserud H."/>
        </authorList>
    </citation>
    <scope>NUCLEOTIDE SEQUENCE</scope>
    <source>
        <strain evidence="2">CBHHK182m</strain>
    </source>
</reference>
<dbReference type="EMBL" id="JARKIB010000016">
    <property type="protein sequence ID" value="KAJ7770727.1"/>
    <property type="molecule type" value="Genomic_DNA"/>
</dbReference>
<keyword evidence="3" id="KW-1185">Reference proteome</keyword>
<name>A0AAD7JUE7_9AGAR</name>
<accession>A0AAD7JUE7</accession>